<reference evidence="3" key="1">
    <citation type="submission" date="2023-06" db="EMBL/GenBank/DDBJ databases">
        <title>Survivors Of The Sea: Transcriptome response of Skeletonema marinoi to long-term dormancy.</title>
        <authorList>
            <person name="Pinder M.I.M."/>
            <person name="Kourtchenko O."/>
            <person name="Robertson E.K."/>
            <person name="Larsson T."/>
            <person name="Maumus F."/>
            <person name="Osuna-Cruz C.M."/>
            <person name="Vancaester E."/>
            <person name="Stenow R."/>
            <person name="Vandepoele K."/>
            <person name="Ploug H."/>
            <person name="Bruchert V."/>
            <person name="Godhe A."/>
            <person name="Topel M."/>
        </authorList>
    </citation>
    <scope>NUCLEOTIDE SEQUENCE</scope>
    <source>
        <strain evidence="3">R05AC</strain>
    </source>
</reference>
<dbReference type="PANTHER" id="PTHR13258">
    <property type="entry name" value="SYNDETIN"/>
    <property type="match status" value="1"/>
</dbReference>
<gene>
    <name evidence="3" type="ORF">QTG54_003570</name>
</gene>
<dbReference type="InterPro" id="IPR040047">
    <property type="entry name" value="VPS50"/>
</dbReference>
<evidence type="ECO:0000313" key="4">
    <source>
        <dbReference type="Proteomes" id="UP001224775"/>
    </source>
</evidence>
<protein>
    <submittedName>
        <fullName evidence="3">Syndetin</fullName>
    </submittedName>
</protein>
<dbReference type="InterPro" id="IPR019514">
    <property type="entry name" value="Syndetin_C"/>
</dbReference>
<proteinExistence type="predicted"/>
<dbReference type="PANTHER" id="PTHR13258:SF0">
    <property type="entry name" value="SYNDETIN"/>
    <property type="match status" value="1"/>
</dbReference>
<dbReference type="GO" id="GO:0042147">
    <property type="term" value="P:retrograde transport, endosome to Golgi"/>
    <property type="evidence" value="ECO:0007669"/>
    <property type="project" value="InterPro"/>
</dbReference>
<dbReference type="EMBL" id="JATAAI010000005">
    <property type="protein sequence ID" value="KAK1745646.1"/>
    <property type="molecule type" value="Genomic_DNA"/>
</dbReference>
<keyword evidence="4" id="KW-1185">Reference proteome</keyword>
<name>A0AAD9DFD4_9STRA</name>
<feature type="region of interest" description="Disordered" evidence="1">
    <location>
        <begin position="1"/>
        <end position="24"/>
    </location>
</feature>
<dbReference type="GO" id="GO:0005829">
    <property type="term" value="C:cytosol"/>
    <property type="evidence" value="ECO:0007669"/>
    <property type="project" value="GOC"/>
</dbReference>
<comment type="caution">
    <text evidence="3">The sequence shown here is derived from an EMBL/GenBank/DDBJ whole genome shotgun (WGS) entry which is preliminary data.</text>
</comment>
<dbReference type="GO" id="GO:1990745">
    <property type="term" value="C:EARP complex"/>
    <property type="evidence" value="ECO:0007669"/>
    <property type="project" value="InterPro"/>
</dbReference>
<sequence>MMTTRHKPPQSNPPATAAVSDASMSSSSRFLSRLLSLSSRHSNNDSQLKNDGNDGCIEDEEEEAVLFDSINDDVKQFSSSGGKTRGRNDTASVLNENHDNYSSNAATAVGAFTMKRLGSSNNNKFYDQRAESFSSTADMEPTSIYDVCDTIDDFMIGLYTDVPAELSDNNDDIKVPPITITTSRRSCIPQTNIQYEYDWILDGDPPQLPIKETDTAASRRRRLFGDDKLDLMLGMLEIENQEFVSFDEESLDDGSVMDNNGCTNDKAGEDVGVGNFADFSKVELRKSLDNEEEEFGSFTDAASKEQHQDFVQTCESGLPYQPPESIGCLVNDITAQLENTIEECLDISTDNNSVGTNNISDCQDDPSASEQLLKQLNQSETILQGGQNDRPAMQPQSALMSAVLLKSLPVPMATETFGEGDDALIASLTRRIQKQHQASVAAMKSGDSTEQDSDNMNSSLIDQEDDLLEQALSDIIHPGYFEETDNDINGEHYFDSIVLEEMLTVPWPFHEITDINEPLFGEGVFDSSDSDDSDEHGFDTLNFDTYISNRLSQLHHASAQVVKCLHKRASEREESINKGIQSVFTTEIDIETALLMTKSSREFLHRAIHGYPVSDGGEHEHLHNAVKGSLDILEYSDCRDRLGLLLVAVDRISSIREEEANWWKELSDQTVSTEKVPSLVEGVRKLKQLTVLEEALTHLDCMKEMNGRINKLPGVLVCLIEEILAGLFDRILSSSDDAMHDDRFGEYFKEYQTLLQSWIACVELRDGEHSNAMERCSAVSTEWSGCMLDILCFAVKQAVAYSMIDSFSTSENETASDRDLDLIKEIRGKLKQIRFRSKDESELESLSQKLLLMRVGGIVRVGGTFNCTALSLTFFHLSSRLVELLSFYEVTCQWHEAMLANESGVHESEYFADDECAQVEAAPCSSKDILLAQSNVSMVSSNQDSLSASSYDSLEDETQVNIKPVPSRIAFKENKISSLDWSRTILQSVGCVRQALWKYCEQSLIHLVESFSSDSMDLGLQSGQGVDSATSSLHLTYDVFQQFAAFSKHFNGSNADETLCDTLKNNLWKLYRTHLRSVHIEAMKSTGSLLRQESWQLSPINICRNANVADSKNDQEVGALYEAVKELLLAASPRDLKSGCTFNVTTRSQQRGYKYCISFATFLQNISDSSEDQGDEARDANNYVGACSAEFCSALSPLIESSPCGELTLTLLSTSSADGLLKWVAHLLAIGNDLPLVSADATKAIMTVFDLYFLTVLRICASSRTNEDVLIGLGRGSSVQSLSSSLMSVTMEADACAPLPSEVEGVATLQRFIQHSRRRLDRMVNLDKFQTTDQLSIGSPFNQHKTNALRLEKESAAAFSCLITAIVVDITSNLCNTEDIDKSNDEEDEETLISYAQEVISMAPVFVKQSCHLSAVRSLSGKELIFKIVCCGKAWTDNNFKEYSNDYVDDLCERASLLWGHIASRGRLPPPAQRLMWDHLVRSSFMLLLEGFSKVSTCSTEGRSLMSMDLATLSSGLVPDSVKERLDDSFPNVCVPPSQSRREDSMRYVDTWIKVFFFPEEDAMNWIKQNRDQYHLDHSISLIVAKIPPKGKQIIALKKKAVMDIYNEEQVEFIN</sequence>
<feature type="region of interest" description="Disordered" evidence="1">
    <location>
        <begin position="77"/>
        <end position="98"/>
    </location>
</feature>
<feature type="domain" description="Syndetin C-terminal" evidence="2">
    <location>
        <begin position="1385"/>
        <end position="1585"/>
    </location>
</feature>
<evidence type="ECO:0000259" key="2">
    <source>
        <dbReference type="Pfam" id="PF10474"/>
    </source>
</evidence>
<dbReference type="GO" id="GO:0032456">
    <property type="term" value="P:endocytic recycling"/>
    <property type="evidence" value="ECO:0007669"/>
    <property type="project" value="InterPro"/>
</dbReference>
<accession>A0AAD9DFD4</accession>
<evidence type="ECO:0000313" key="3">
    <source>
        <dbReference type="EMBL" id="KAK1745646.1"/>
    </source>
</evidence>
<feature type="compositionally biased region" description="Polar residues" evidence="1">
    <location>
        <begin position="89"/>
        <end position="98"/>
    </location>
</feature>
<dbReference type="GO" id="GO:0000149">
    <property type="term" value="F:SNARE binding"/>
    <property type="evidence" value="ECO:0007669"/>
    <property type="project" value="TreeGrafter"/>
</dbReference>
<evidence type="ECO:0000256" key="1">
    <source>
        <dbReference type="SAM" id="MobiDB-lite"/>
    </source>
</evidence>
<dbReference type="Proteomes" id="UP001224775">
    <property type="component" value="Unassembled WGS sequence"/>
</dbReference>
<organism evidence="3 4">
    <name type="scientific">Skeletonema marinoi</name>
    <dbReference type="NCBI Taxonomy" id="267567"/>
    <lineage>
        <taxon>Eukaryota</taxon>
        <taxon>Sar</taxon>
        <taxon>Stramenopiles</taxon>
        <taxon>Ochrophyta</taxon>
        <taxon>Bacillariophyta</taxon>
        <taxon>Coscinodiscophyceae</taxon>
        <taxon>Thalassiosirophycidae</taxon>
        <taxon>Thalassiosirales</taxon>
        <taxon>Skeletonemataceae</taxon>
        <taxon>Skeletonema</taxon>
        <taxon>Skeletonema marinoi-dohrnii complex</taxon>
    </lineage>
</organism>
<dbReference type="Pfam" id="PF10474">
    <property type="entry name" value="Syndetin_C"/>
    <property type="match status" value="1"/>
</dbReference>